<gene>
    <name evidence="1" type="ORF">NEOLEDRAFT_818210</name>
</gene>
<sequence>MGQFWTFVNLDARESTGYGKLGEFMPYSYTGSVSSWLLTTLLPYAIEFEFELDALNDKISRRATRSRLGGYLSHLNIPPELLYMIFSELDCLEDVACLCIANSALWVVGIARVLELARKPPMRCEGQRLIFIGEHSTDLPEGLLNPEEMQRSRGFETFSEFLWKRCTYRSNRNLDLLRRLPWNEREAFVFLAYPGLLGDYGFRYPDNYYRERKWVLCNLSKKEYVCSSKLLDTLADAIHLGDVLLSQICWSSHPSTSMRYEGDLHRGAWAGDRFAVWDVEEFEEHEKKDRTWKDVSEEVLKTVVEIWRSEYGPNWPEDET</sequence>
<name>A0A165PDQ2_9AGAM</name>
<evidence type="ECO:0000313" key="2">
    <source>
        <dbReference type="Proteomes" id="UP000076761"/>
    </source>
</evidence>
<dbReference type="AlphaFoldDB" id="A0A165PDQ2"/>
<reference evidence="1 2" key="1">
    <citation type="journal article" date="2016" name="Mol. Biol. Evol.">
        <title>Comparative Genomics of Early-Diverging Mushroom-Forming Fungi Provides Insights into the Origins of Lignocellulose Decay Capabilities.</title>
        <authorList>
            <person name="Nagy L.G."/>
            <person name="Riley R."/>
            <person name="Tritt A."/>
            <person name="Adam C."/>
            <person name="Daum C."/>
            <person name="Floudas D."/>
            <person name="Sun H."/>
            <person name="Yadav J.S."/>
            <person name="Pangilinan J."/>
            <person name="Larsson K.H."/>
            <person name="Matsuura K."/>
            <person name="Barry K."/>
            <person name="Labutti K."/>
            <person name="Kuo R."/>
            <person name="Ohm R.A."/>
            <person name="Bhattacharya S.S."/>
            <person name="Shirouzu T."/>
            <person name="Yoshinaga Y."/>
            <person name="Martin F.M."/>
            <person name="Grigoriev I.V."/>
            <person name="Hibbett D.S."/>
        </authorList>
    </citation>
    <scope>NUCLEOTIDE SEQUENCE [LARGE SCALE GENOMIC DNA]</scope>
    <source>
        <strain evidence="1 2">HHB14362 ss-1</strain>
    </source>
</reference>
<dbReference type="Proteomes" id="UP000076761">
    <property type="component" value="Unassembled WGS sequence"/>
</dbReference>
<organism evidence="1 2">
    <name type="scientific">Neolentinus lepideus HHB14362 ss-1</name>
    <dbReference type="NCBI Taxonomy" id="1314782"/>
    <lineage>
        <taxon>Eukaryota</taxon>
        <taxon>Fungi</taxon>
        <taxon>Dikarya</taxon>
        <taxon>Basidiomycota</taxon>
        <taxon>Agaricomycotina</taxon>
        <taxon>Agaricomycetes</taxon>
        <taxon>Gloeophyllales</taxon>
        <taxon>Gloeophyllaceae</taxon>
        <taxon>Neolentinus</taxon>
    </lineage>
</organism>
<accession>A0A165PDQ2</accession>
<dbReference type="InParanoid" id="A0A165PDQ2"/>
<evidence type="ECO:0000313" key="1">
    <source>
        <dbReference type="EMBL" id="KZT20892.1"/>
    </source>
</evidence>
<proteinExistence type="predicted"/>
<keyword evidence="2" id="KW-1185">Reference proteome</keyword>
<protein>
    <submittedName>
        <fullName evidence="1">Uncharacterized protein</fullName>
    </submittedName>
</protein>
<dbReference type="EMBL" id="KV425614">
    <property type="protein sequence ID" value="KZT20892.1"/>
    <property type="molecule type" value="Genomic_DNA"/>
</dbReference>
<dbReference type="OrthoDB" id="2588098at2759"/>